<organism evidence="2 3">
    <name type="scientific">Flavobacterium polysaccharolyticum</name>
    <dbReference type="NCBI Taxonomy" id="3133148"/>
    <lineage>
        <taxon>Bacteria</taxon>
        <taxon>Pseudomonadati</taxon>
        <taxon>Bacteroidota</taxon>
        <taxon>Flavobacteriia</taxon>
        <taxon>Flavobacteriales</taxon>
        <taxon>Flavobacteriaceae</taxon>
        <taxon>Flavobacterium</taxon>
    </lineage>
</organism>
<dbReference type="Gene3D" id="1.20.58.1690">
    <property type="match status" value="1"/>
</dbReference>
<evidence type="ECO:0000313" key="3">
    <source>
        <dbReference type="Proteomes" id="UP001468798"/>
    </source>
</evidence>
<dbReference type="PROSITE" id="PS51257">
    <property type="entry name" value="PROKAR_LIPOPROTEIN"/>
    <property type="match status" value="1"/>
</dbReference>
<dbReference type="RefSeq" id="WP_342691261.1">
    <property type="nucleotide sequence ID" value="NZ_JBCGDP010000005.1"/>
</dbReference>
<dbReference type="InterPro" id="IPR025582">
    <property type="entry name" value="YARHG_dom"/>
</dbReference>
<dbReference type="Proteomes" id="UP001468798">
    <property type="component" value="Unassembled WGS sequence"/>
</dbReference>
<name>A0ABU9NLN3_9FLAO</name>
<protein>
    <submittedName>
        <fullName evidence="2">YARHG domain-containing protein</fullName>
    </submittedName>
</protein>
<gene>
    <name evidence="2" type="ORF">WFZ86_06925</name>
</gene>
<accession>A0ABU9NLN3</accession>
<evidence type="ECO:0000313" key="2">
    <source>
        <dbReference type="EMBL" id="MEM0576225.1"/>
    </source>
</evidence>
<comment type="caution">
    <text evidence="2">The sequence shown here is derived from an EMBL/GenBank/DDBJ whole genome shotgun (WGS) entry which is preliminary data.</text>
</comment>
<dbReference type="Pfam" id="PF13308">
    <property type="entry name" value="YARHG"/>
    <property type="match status" value="1"/>
</dbReference>
<sequence length="289" mass="33330">MKKALALVLVILVISCKKEKSEIATLNTNEDLNTELYGNWVGDFVAKVYDTTSNFVYVNKINIVIKKIEGNKVFGQSIVAGNSRPIAGEFKQVADSLIFTMKEPGDKKDDGKFEFSIKNNVLNGTWFSNNKKQAVTQRTFKLKKQSFEYNPNLMLPEDEAYIDYYSEKIDTIVETQTDSTTVPETYYQETYRSAGDVITKINSSTKKLTENDLKNLKKLELEILRNTIYARHGYTFKKKSYRQFFDSVEWYIPVSENVDAKLTALEKANIKLLERFEQYAEDNYDSFGR</sequence>
<reference evidence="2 3" key="1">
    <citation type="submission" date="2024-03" db="EMBL/GenBank/DDBJ databases">
        <title>Two novel species of the genus Flavobacterium exhibiting potentially degradation of complex polysaccharides.</title>
        <authorList>
            <person name="Lian X."/>
        </authorList>
    </citation>
    <scope>NUCLEOTIDE SEQUENCE [LARGE SCALE GENOMIC DNA]</scope>
    <source>
        <strain evidence="2 3">N6</strain>
    </source>
</reference>
<proteinExistence type="predicted"/>
<keyword evidence="3" id="KW-1185">Reference proteome</keyword>
<feature type="domain" description="YARHG" evidence="1">
    <location>
        <begin position="196"/>
        <end position="278"/>
    </location>
</feature>
<dbReference type="InterPro" id="IPR038434">
    <property type="entry name" value="YARHG_sf"/>
</dbReference>
<evidence type="ECO:0000259" key="1">
    <source>
        <dbReference type="SMART" id="SM01324"/>
    </source>
</evidence>
<dbReference type="EMBL" id="JBCGDP010000005">
    <property type="protein sequence ID" value="MEM0576225.1"/>
    <property type="molecule type" value="Genomic_DNA"/>
</dbReference>
<dbReference type="SMART" id="SM01324">
    <property type="entry name" value="YARHG"/>
    <property type="match status" value="1"/>
</dbReference>